<dbReference type="RefSeq" id="WP_343893322.1">
    <property type="nucleotide sequence ID" value="NZ_BAAAFZ010000006.1"/>
</dbReference>
<sequence>MTAAAPSAAQRRARPSRLPALFAYGFRPFFLLAGGWAPLVVALWVAGIVGLGVPDGPLPLVRWHAHEMLAGFVGAAMIGFVLTAVPNWTARRGYAGAPLVALVALFVAGRLALLPGSPVPAGLAAPLALSALPATLLLVLPALLGAGNARLFGPPLLVLGFWAGDLLMLGEAAGWWRGETWRAGQLLSADVALVLVGLIGGRIIPSFTLNALRKTDRPAEPKPLPGVDVAAVLSLVAVALVDLAAPGGALAGGVAALAAALAAVRLSRWHGLRTLGRPILWVLHLAYAFVPLALATKAAWLLAGAPWAAHWLHLQGAGALAMMILAVMTRATLGHTGRDLAASPATVLAYVLLALAALSRAFGPALAGGGPEPLALAGALWIAAFALFLWVYAPILLRPRPDGKPG</sequence>
<feature type="transmembrane region" description="Helical" evidence="1">
    <location>
        <begin position="247"/>
        <end position="267"/>
    </location>
</feature>
<keyword evidence="1" id="KW-1133">Transmembrane helix</keyword>
<reference evidence="2 3" key="1">
    <citation type="journal article" date="2019" name="Int. J. Syst. Evol. Microbiol.">
        <title>The Global Catalogue of Microorganisms (GCM) 10K type strain sequencing project: providing services to taxonomists for standard genome sequencing and annotation.</title>
        <authorList>
            <consortium name="The Broad Institute Genomics Platform"/>
            <consortium name="The Broad Institute Genome Sequencing Center for Infectious Disease"/>
            <person name="Wu L."/>
            <person name="Ma J."/>
        </authorList>
    </citation>
    <scope>NUCLEOTIDE SEQUENCE [LARGE SCALE GENOMIC DNA]</scope>
    <source>
        <strain evidence="2 3">JCM 9933</strain>
    </source>
</reference>
<feature type="transmembrane region" description="Helical" evidence="1">
    <location>
        <begin position="224"/>
        <end position="241"/>
    </location>
</feature>
<keyword evidence="1" id="KW-0812">Transmembrane</keyword>
<comment type="caution">
    <text evidence="2">The sequence shown here is derived from an EMBL/GenBank/DDBJ whole genome shotgun (WGS) entry which is preliminary data.</text>
</comment>
<feature type="transmembrane region" description="Helical" evidence="1">
    <location>
        <begin position="191"/>
        <end position="212"/>
    </location>
</feature>
<feature type="transmembrane region" description="Helical" evidence="1">
    <location>
        <begin position="374"/>
        <end position="397"/>
    </location>
</feature>
<feature type="transmembrane region" description="Helical" evidence="1">
    <location>
        <begin position="308"/>
        <end position="328"/>
    </location>
</feature>
<dbReference type="EMBL" id="BAAAFZ010000006">
    <property type="protein sequence ID" value="GAA0568078.1"/>
    <property type="molecule type" value="Genomic_DNA"/>
</dbReference>
<name>A0ABN1EJX3_9PROT</name>
<dbReference type="InterPro" id="IPR010266">
    <property type="entry name" value="NnrS"/>
</dbReference>
<feature type="transmembrane region" description="Helical" evidence="1">
    <location>
        <begin position="21"/>
        <end position="49"/>
    </location>
</feature>
<feature type="transmembrane region" description="Helical" evidence="1">
    <location>
        <begin position="95"/>
        <end position="113"/>
    </location>
</feature>
<dbReference type="Proteomes" id="UP001501588">
    <property type="component" value="Unassembled WGS sequence"/>
</dbReference>
<feature type="transmembrane region" description="Helical" evidence="1">
    <location>
        <begin position="69"/>
        <end position="88"/>
    </location>
</feature>
<evidence type="ECO:0000313" key="2">
    <source>
        <dbReference type="EMBL" id="GAA0568078.1"/>
    </source>
</evidence>
<proteinExistence type="predicted"/>
<keyword evidence="3" id="KW-1185">Reference proteome</keyword>
<feature type="transmembrane region" description="Helical" evidence="1">
    <location>
        <begin position="279"/>
        <end position="302"/>
    </location>
</feature>
<feature type="transmembrane region" description="Helical" evidence="1">
    <location>
        <begin position="119"/>
        <end position="144"/>
    </location>
</feature>
<gene>
    <name evidence="2" type="ORF">GCM10009416_02630</name>
</gene>
<evidence type="ECO:0000313" key="3">
    <source>
        <dbReference type="Proteomes" id="UP001501588"/>
    </source>
</evidence>
<dbReference type="Pfam" id="PF05940">
    <property type="entry name" value="NnrS"/>
    <property type="match status" value="1"/>
</dbReference>
<organism evidence="2 3">
    <name type="scientific">Craurococcus roseus</name>
    <dbReference type="NCBI Taxonomy" id="77585"/>
    <lineage>
        <taxon>Bacteria</taxon>
        <taxon>Pseudomonadati</taxon>
        <taxon>Pseudomonadota</taxon>
        <taxon>Alphaproteobacteria</taxon>
        <taxon>Acetobacterales</taxon>
        <taxon>Acetobacteraceae</taxon>
        <taxon>Craurococcus</taxon>
    </lineage>
</organism>
<keyword evidence="1" id="KW-0472">Membrane</keyword>
<evidence type="ECO:0000256" key="1">
    <source>
        <dbReference type="SAM" id="Phobius"/>
    </source>
</evidence>
<feature type="transmembrane region" description="Helical" evidence="1">
    <location>
        <begin position="340"/>
        <end position="362"/>
    </location>
</feature>
<protein>
    <submittedName>
        <fullName evidence="2">NnrS family protein</fullName>
    </submittedName>
</protein>
<accession>A0ABN1EJX3</accession>
<feature type="transmembrane region" description="Helical" evidence="1">
    <location>
        <begin position="156"/>
        <end position="176"/>
    </location>
</feature>